<keyword evidence="1" id="KW-1133">Transmembrane helix</keyword>
<gene>
    <name evidence="2" type="ORF">Thini_2747</name>
</gene>
<protein>
    <submittedName>
        <fullName evidence="2">Uncharacterized protein</fullName>
    </submittedName>
</protein>
<dbReference type="OrthoDB" id="6884985at2"/>
<evidence type="ECO:0000313" key="2">
    <source>
        <dbReference type="EMBL" id="EIJ35284.1"/>
    </source>
</evidence>
<reference evidence="3" key="1">
    <citation type="journal article" date="2011" name="Stand. Genomic Sci.">
        <title>Genome sequence of the filamentous, gliding Thiothrix nivea neotype strain (JP2(T)).</title>
        <authorList>
            <person name="Lapidus A."/>
            <person name="Nolan M."/>
            <person name="Lucas S."/>
            <person name="Glavina Del Rio T."/>
            <person name="Tice H."/>
            <person name="Cheng J.F."/>
            <person name="Tapia R."/>
            <person name="Han C."/>
            <person name="Goodwin L."/>
            <person name="Pitluck S."/>
            <person name="Liolios K."/>
            <person name="Pagani I."/>
            <person name="Ivanova N."/>
            <person name="Huntemann M."/>
            <person name="Mavromatis K."/>
            <person name="Mikhailova N."/>
            <person name="Pati A."/>
            <person name="Chen A."/>
            <person name="Palaniappan K."/>
            <person name="Land M."/>
            <person name="Brambilla E.M."/>
            <person name="Rohde M."/>
            <person name="Abt B."/>
            <person name="Verbarg S."/>
            <person name="Goker M."/>
            <person name="Bristow J."/>
            <person name="Eisen J.A."/>
            <person name="Markowitz V."/>
            <person name="Hugenholtz P."/>
            <person name="Kyrpides N.C."/>
            <person name="Klenk H.P."/>
            <person name="Woyke T."/>
        </authorList>
    </citation>
    <scope>NUCLEOTIDE SEQUENCE [LARGE SCALE GENOMIC DNA]</scope>
    <source>
        <strain evidence="3">ATCC 35100 / DSM 5205 / JP2</strain>
    </source>
</reference>
<evidence type="ECO:0000313" key="3">
    <source>
        <dbReference type="Proteomes" id="UP000005317"/>
    </source>
</evidence>
<keyword evidence="1" id="KW-0472">Membrane</keyword>
<sequence length="290" mass="33518">MNLVIKHLKELFADRIKDDLRRYLALNENAICYLVLSDYVLHDANKANDVVTYTLIPCNEEELRFIKESIETHAKKDIKKSRSIKPEFIEILQRNSLFHISFLLGDVRLFKRSGMDSREQMLKSIQHSIDALSTSTRADEKEWVKILECFKNEIAKKSSNLRLIADISIVSLLTAYIMFLLAVEGNIREVAWLSDRDKMTEAYSQVAFSFCQMNYHGICVINNEPTRNLQRMYYYPTEKGIFYQELVRIPDYLAGTLADWNKSSPAQYAFQGLIPTAAKARTVRQLAPVS</sequence>
<accession>A0A656HGY0</accession>
<dbReference type="RefSeq" id="WP_002709191.1">
    <property type="nucleotide sequence ID" value="NZ_JH651384.1"/>
</dbReference>
<name>A0A656HGY0_THINJ</name>
<keyword evidence="1" id="KW-0812">Transmembrane</keyword>
<dbReference type="Proteomes" id="UP000005317">
    <property type="component" value="Unassembled WGS sequence"/>
</dbReference>
<keyword evidence="3" id="KW-1185">Reference proteome</keyword>
<proteinExistence type="predicted"/>
<feature type="transmembrane region" description="Helical" evidence="1">
    <location>
        <begin position="163"/>
        <end position="182"/>
    </location>
</feature>
<dbReference type="AlphaFoldDB" id="A0A656HGY0"/>
<evidence type="ECO:0000256" key="1">
    <source>
        <dbReference type="SAM" id="Phobius"/>
    </source>
</evidence>
<dbReference type="EMBL" id="JH651384">
    <property type="protein sequence ID" value="EIJ35284.1"/>
    <property type="molecule type" value="Genomic_DNA"/>
</dbReference>
<organism evidence="2 3">
    <name type="scientific">Thiothrix nivea (strain ATCC 35100 / DSM 5205 / JP2)</name>
    <dbReference type="NCBI Taxonomy" id="870187"/>
    <lineage>
        <taxon>Bacteria</taxon>
        <taxon>Pseudomonadati</taxon>
        <taxon>Pseudomonadota</taxon>
        <taxon>Gammaproteobacteria</taxon>
        <taxon>Thiotrichales</taxon>
        <taxon>Thiotrichaceae</taxon>
        <taxon>Thiothrix</taxon>
    </lineage>
</organism>